<dbReference type="PANTHER" id="PTHR35401">
    <property type="entry name" value="COPG FAMILY HELIX-TURN-HELIX PROTEIN-RELATED-RELATED"/>
    <property type="match status" value="1"/>
</dbReference>
<evidence type="ECO:0000256" key="2">
    <source>
        <dbReference type="ARBA" id="ARBA00049988"/>
    </source>
</evidence>
<evidence type="ECO:0000256" key="1">
    <source>
        <dbReference type="ARBA" id="ARBA00022649"/>
    </source>
</evidence>
<name>A0ABN5H4B8_9FIRM</name>
<proteinExistence type="inferred from homology"/>
<keyword evidence="4" id="KW-1185">Reference proteome</keyword>
<dbReference type="InterPro" id="IPR014795">
    <property type="entry name" value="TacA_1-like"/>
</dbReference>
<organism evidence="3 4">
    <name type="scientific">Sulfobacillus thermotolerans</name>
    <dbReference type="NCBI Taxonomy" id="338644"/>
    <lineage>
        <taxon>Bacteria</taxon>
        <taxon>Bacillati</taxon>
        <taxon>Bacillota</taxon>
        <taxon>Clostridia</taxon>
        <taxon>Eubacteriales</taxon>
        <taxon>Clostridiales Family XVII. Incertae Sedis</taxon>
        <taxon>Sulfobacillus</taxon>
    </lineage>
</organism>
<dbReference type="Gene3D" id="1.20.5.780">
    <property type="entry name" value="Single helix bin"/>
    <property type="match status" value="1"/>
</dbReference>
<comment type="similarity">
    <text evidence="2">Belongs to the TacA antitoxin family.</text>
</comment>
<sequence length="93" mass="10766">MNKNRTARLETRLRPEDKQLIETAAAMEGLSLSDFVLVAVKHHAEDVLARHQHIQLSEMVSRQFTEMLLDQTARSPQALRDAMRRHDEMIESD</sequence>
<keyword evidence="1" id="KW-1277">Toxin-antitoxin system</keyword>
<dbReference type="InterPro" id="IPR010985">
    <property type="entry name" value="Ribbon_hlx_hlx"/>
</dbReference>
<dbReference type="EMBL" id="CP019454">
    <property type="protein sequence ID" value="AUW95309.1"/>
    <property type="molecule type" value="Genomic_DNA"/>
</dbReference>
<evidence type="ECO:0008006" key="5">
    <source>
        <dbReference type="Google" id="ProtNLM"/>
    </source>
</evidence>
<protein>
    <recommendedName>
        <fullName evidence="5">CopG family transcriptional regulator</fullName>
    </recommendedName>
</protein>
<dbReference type="SUPFAM" id="SSF47598">
    <property type="entry name" value="Ribbon-helix-helix"/>
    <property type="match status" value="1"/>
</dbReference>
<gene>
    <name evidence="3" type="ORF">BXT84_00095</name>
</gene>
<dbReference type="Proteomes" id="UP000325292">
    <property type="component" value="Chromosome"/>
</dbReference>
<dbReference type="Pfam" id="PF08681">
    <property type="entry name" value="TacA1"/>
    <property type="match status" value="1"/>
</dbReference>
<accession>A0ABN5H4B8</accession>
<reference evidence="3 4" key="1">
    <citation type="journal article" date="2019" name="Sci. Rep.">
        <title>Sulfobacillus thermotolerans: new insights into resistance and metabolic capacities of acidophilic chemolithotrophs.</title>
        <authorList>
            <person name="Panyushkina A.E."/>
            <person name="Babenko V.V."/>
            <person name="Nikitina A.S."/>
            <person name="Selezneva O.V."/>
            <person name="Tsaplina I.A."/>
            <person name="Letarova M.A."/>
            <person name="Kostryukova E.S."/>
            <person name="Letarov A.V."/>
        </authorList>
    </citation>
    <scope>NUCLEOTIDE SEQUENCE [LARGE SCALE GENOMIC DNA]</scope>
    <source>
        <strain evidence="3 4">Kr1</strain>
    </source>
</reference>
<evidence type="ECO:0000313" key="4">
    <source>
        <dbReference type="Proteomes" id="UP000325292"/>
    </source>
</evidence>
<evidence type="ECO:0000313" key="3">
    <source>
        <dbReference type="EMBL" id="AUW95309.1"/>
    </source>
</evidence>